<dbReference type="AlphaFoldDB" id="A0A9W9CZJ3"/>
<protein>
    <submittedName>
        <fullName evidence="2">Uncharacterized protein</fullName>
    </submittedName>
</protein>
<gene>
    <name evidence="2" type="ORF">N0V91_010922</name>
</gene>
<accession>A0A9W9CZJ3</accession>
<dbReference type="Proteomes" id="UP001140510">
    <property type="component" value="Unassembled WGS sequence"/>
</dbReference>
<organism evidence="2 3">
    <name type="scientific">Didymella pomorum</name>
    <dbReference type="NCBI Taxonomy" id="749634"/>
    <lineage>
        <taxon>Eukaryota</taxon>
        <taxon>Fungi</taxon>
        <taxon>Dikarya</taxon>
        <taxon>Ascomycota</taxon>
        <taxon>Pezizomycotina</taxon>
        <taxon>Dothideomycetes</taxon>
        <taxon>Pleosporomycetidae</taxon>
        <taxon>Pleosporales</taxon>
        <taxon>Pleosporineae</taxon>
        <taxon>Didymellaceae</taxon>
        <taxon>Didymella</taxon>
    </lineage>
</organism>
<evidence type="ECO:0000313" key="3">
    <source>
        <dbReference type="Proteomes" id="UP001140510"/>
    </source>
</evidence>
<dbReference type="EMBL" id="JAPEVA010000163">
    <property type="protein sequence ID" value="KAJ4395323.1"/>
    <property type="molecule type" value="Genomic_DNA"/>
</dbReference>
<proteinExistence type="predicted"/>
<reference evidence="2" key="1">
    <citation type="submission" date="2022-10" db="EMBL/GenBank/DDBJ databases">
        <title>Tapping the CABI collections for fungal endophytes: first genome assemblies for Collariella, Neodidymelliopsis, Ascochyta clinopodiicola, Didymella pomorum, Didymosphaeria variabile, Neocosmospora piperis and Neocucurbitaria cava.</title>
        <authorList>
            <person name="Hill R."/>
        </authorList>
    </citation>
    <scope>NUCLEOTIDE SEQUENCE</scope>
    <source>
        <strain evidence="2">IMI 355091</strain>
    </source>
</reference>
<comment type="caution">
    <text evidence="2">The sequence shown here is derived from an EMBL/GenBank/DDBJ whole genome shotgun (WGS) entry which is preliminary data.</text>
</comment>
<dbReference type="OrthoDB" id="3792593at2759"/>
<feature type="region of interest" description="Disordered" evidence="1">
    <location>
        <begin position="53"/>
        <end position="77"/>
    </location>
</feature>
<evidence type="ECO:0000256" key="1">
    <source>
        <dbReference type="SAM" id="MobiDB-lite"/>
    </source>
</evidence>
<sequence length="136" mass="15941">MFFRFFSRNKDFTFWHFSRTSSYTHKHRQVMADYKKQYLDHLERWLNYEEASSTPPIVEEGQKSPPKKPSPPKPRLRVDSVCFTDASSFLGQARLEIAHEVAKKNQRATNEPIPASIEMQNQNKTMTHKIKSLLGL</sequence>
<evidence type="ECO:0000313" key="2">
    <source>
        <dbReference type="EMBL" id="KAJ4395323.1"/>
    </source>
</evidence>
<keyword evidence="3" id="KW-1185">Reference proteome</keyword>
<name>A0A9W9CZJ3_9PLEO</name>